<feature type="domain" description="PepSY" evidence="2">
    <location>
        <begin position="55"/>
        <end position="111"/>
    </location>
</feature>
<dbReference type="InterPro" id="IPR025711">
    <property type="entry name" value="PepSY"/>
</dbReference>
<evidence type="ECO:0000313" key="4">
    <source>
        <dbReference type="Proteomes" id="UP001501671"/>
    </source>
</evidence>
<gene>
    <name evidence="3" type="ORF">GCM10023144_12520</name>
</gene>
<feature type="signal peptide" evidence="1">
    <location>
        <begin position="1"/>
        <end position="30"/>
    </location>
</feature>
<dbReference type="EMBL" id="BAABFO010000004">
    <property type="protein sequence ID" value="GAA4327667.1"/>
    <property type="molecule type" value="Genomic_DNA"/>
</dbReference>
<keyword evidence="1" id="KW-0732">Signal</keyword>
<feature type="chain" id="PRO_5046493064" description="PepSY domain-containing protein" evidence="1">
    <location>
        <begin position="31"/>
        <end position="114"/>
    </location>
</feature>
<organism evidence="3 4">
    <name type="scientific">Pigmentiphaga soli</name>
    <dbReference type="NCBI Taxonomy" id="1007095"/>
    <lineage>
        <taxon>Bacteria</taxon>
        <taxon>Pseudomonadati</taxon>
        <taxon>Pseudomonadota</taxon>
        <taxon>Betaproteobacteria</taxon>
        <taxon>Burkholderiales</taxon>
        <taxon>Alcaligenaceae</taxon>
        <taxon>Pigmentiphaga</taxon>
    </lineage>
</organism>
<reference evidence="4" key="1">
    <citation type="journal article" date="2019" name="Int. J. Syst. Evol. Microbiol.">
        <title>The Global Catalogue of Microorganisms (GCM) 10K type strain sequencing project: providing services to taxonomists for standard genome sequencing and annotation.</title>
        <authorList>
            <consortium name="The Broad Institute Genomics Platform"/>
            <consortium name="The Broad Institute Genome Sequencing Center for Infectious Disease"/>
            <person name="Wu L."/>
            <person name="Ma J."/>
        </authorList>
    </citation>
    <scope>NUCLEOTIDE SEQUENCE [LARGE SCALE GENOMIC DNA]</scope>
    <source>
        <strain evidence="4">JCM 17666</strain>
    </source>
</reference>
<sequence length="114" mass="12486">MPNPVCLPLRRRALPALAAAALCLLPPALAAARDQGCGKDQDCARRALVSGQIKPLSDVLQAVRDKVPGDVIEIELDHDDGRWIYEVKVLPPNGRRKKLKIDANTLDILKMKTD</sequence>
<dbReference type="Gene3D" id="3.10.450.40">
    <property type="match status" value="1"/>
</dbReference>
<protein>
    <recommendedName>
        <fullName evidence="2">PepSY domain-containing protein</fullName>
    </recommendedName>
</protein>
<name>A0ABP8GNS6_9BURK</name>
<evidence type="ECO:0000256" key="1">
    <source>
        <dbReference type="SAM" id="SignalP"/>
    </source>
</evidence>
<comment type="caution">
    <text evidence="3">The sequence shown here is derived from an EMBL/GenBank/DDBJ whole genome shotgun (WGS) entry which is preliminary data.</text>
</comment>
<evidence type="ECO:0000313" key="3">
    <source>
        <dbReference type="EMBL" id="GAA4327667.1"/>
    </source>
</evidence>
<dbReference type="Proteomes" id="UP001501671">
    <property type="component" value="Unassembled WGS sequence"/>
</dbReference>
<keyword evidence="4" id="KW-1185">Reference proteome</keyword>
<accession>A0ABP8GNS6</accession>
<evidence type="ECO:0000259" key="2">
    <source>
        <dbReference type="Pfam" id="PF03413"/>
    </source>
</evidence>
<proteinExistence type="predicted"/>
<dbReference type="Pfam" id="PF03413">
    <property type="entry name" value="PepSY"/>
    <property type="match status" value="1"/>
</dbReference>